<comment type="caution">
    <text evidence="2">The sequence shown here is derived from an EMBL/GenBank/DDBJ whole genome shotgun (WGS) entry which is preliminary data.</text>
</comment>
<dbReference type="InterPro" id="IPR018931">
    <property type="entry name" value="DUF2520"/>
</dbReference>
<dbReference type="PANTHER" id="PTHR40459:SF1">
    <property type="entry name" value="CONSERVED HYPOTHETICAL ALANINE AND LEUCINE RICH PROTEIN"/>
    <property type="match status" value="1"/>
</dbReference>
<organism evidence="2">
    <name type="scientific">marine sediment metagenome</name>
    <dbReference type="NCBI Taxonomy" id="412755"/>
    <lineage>
        <taxon>unclassified sequences</taxon>
        <taxon>metagenomes</taxon>
        <taxon>ecological metagenomes</taxon>
    </lineage>
</organism>
<accession>X1Q349</accession>
<dbReference type="SUPFAM" id="SSF48179">
    <property type="entry name" value="6-phosphogluconate dehydrogenase C-terminal domain-like"/>
    <property type="match status" value="1"/>
</dbReference>
<protein>
    <recommendedName>
        <fullName evidence="1">DUF2520 domain-containing protein</fullName>
    </recommendedName>
</protein>
<name>X1Q349_9ZZZZ</name>
<dbReference type="InterPro" id="IPR037108">
    <property type="entry name" value="TM1727-like_C_sf"/>
</dbReference>
<proteinExistence type="predicted"/>
<evidence type="ECO:0000313" key="2">
    <source>
        <dbReference type="EMBL" id="GAI37669.1"/>
    </source>
</evidence>
<dbReference type="PANTHER" id="PTHR40459">
    <property type="entry name" value="CONSERVED HYPOTHETICAL ALANINE AND LEUCINE RICH PROTEIN"/>
    <property type="match status" value="1"/>
</dbReference>
<feature type="domain" description="DUF2520" evidence="1">
    <location>
        <begin position="6"/>
        <end position="68"/>
    </location>
</feature>
<dbReference type="EMBL" id="BARV01024836">
    <property type="protein sequence ID" value="GAI37669.1"/>
    <property type="molecule type" value="Genomic_DNA"/>
</dbReference>
<dbReference type="Gene3D" id="1.10.1040.20">
    <property type="entry name" value="ProC-like, C-terminal domain"/>
    <property type="match status" value="1"/>
</dbReference>
<sequence length="101" mass="11086">GFSRKQALQAMMPLVEGTIKNIKTIGLSRALTGPIARGDVATVKSHLSLIRKRLSNYLSFYREIGKYTVVVARAKGGISKKQARELTRLFKAPVGGRDKSL</sequence>
<evidence type="ECO:0000259" key="1">
    <source>
        <dbReference type="Pfam" id="PF10728"/>
    </source>
</evidence>
<reference evidence="2" key="1">
    <citation type="journal article" date="2014" name="Front. Microbiol.">
        <title>High frequency of phylogenetically diverse reductive dehalogenase-homologous genes in deep subseafloor sedimentary metagenomes.</title>
        <authorList>
            <person name="Kawai M."/>
            <person name="Futagami T."/>
            <person name="Toyoda A."/>
            <person name="Takaki Y."/>
            <person name="Nishi S."/>
            <person name="Hori S."/>
            <person name="Arai W."/>
            <person name="Tsubouchi T."/>
            <person name="Morono Y."/>
            <person name="Uchiyama I."/>
            <person name="Ito T."/>
            <person name="Fujiyama A."/>
            <person name="Inagaki F."/>
            <person name="Takami H."/>
        </authorList>
    </citation>
    <scope>NUCLEOTIDE SEQUENCE</scope>
    <source>
        <strain evidence="2">Expedition CK06-06</strain>
    </source>
</reference>
<dbReference type="AlphaFoldDB" id="X1Q349"/>
<dbReference type="Pfam" id="PF10728">
    <property type="entry name" value="DUF2520"/>
    <property type="match status" value="1"/>
</dbReference>
<gene>
    <name evidence="2" type="ORF">S06H3_40459</name>
</gene>
<feature type="non-terminal residue" evidence="2">
    <location>
        <position position="1"/>
    </location>
</feature>
<dbReference type="InterPro" id="IPR008927">
    <property type="entry name" value="6-PGluconate_DH-like_C_sf"/>
</dbReference>